<dbReference type="Gene3D" id="1.20.120.1780">
    <property type="entry name" value="UbiA prenyltransferase"/>
    <property type="match status" value="1"/>
</dbReference>
<dbReference type="KEGG" id="clz:BIU88_04485"/>
<keyword evidence="4 6" id="KW-1133">Transmembrane helix</keyword>
<feature type="transmembrane region" description="Helical" evidence="6">
    <location>
        <begin position="204"/>
        <end position="226"/>
    </location>
</feature>
<evidence type="ECO:0000313" key="8">
    <source>
        <dbReference type="Proteomes" id="UP000095185"/>
    </source>
</evidence>
<name>A0A1D8CZA8_CHLLM</name>
<feature type="transmembrane region" description="Helical" evidence="6">
    <location>
        <begin position="41"/>
        <end position="59"/>
    </location>
</feature>
<dbReference type="Proteomes" id="UP000095185">
    <property type="component" value="Chromosome"/>
</dbReference>
<protein>
    <submittedName>
        <fullName evidence="7">Prenyltransferase</fullName>
    </submittedName>
</protein>
<proteinExistence type="predicted"/>
<dbReference type="Pfam" id="PF01040">
    <property type="entry name" value="UbiA"/>
    <property type="match status" value="1"/>
</dbReference>
<evidence type="ECO:0000313" key="7">
    <source>
        <dbReference type="EMBL" id="AOS83461.1"/>
    </source>
</evidence>
<dbReference type="OrthoDB" id="2908954at2"/>
<feature type="transmembrane region" description="Helical" evidence="6">
    <location>
        <begin position="232"/>
        <end position="251"/>
    </location>
</feature>
<feature type="transmembrane region" description="Helical" evidence="6">
    <location>
        <begin position="160"/>
        <end position="183"/>
    </location>
</feature>
<dbReference type="CDD" id="cd13961">
    <property type="entry name" value="PT_UbiA_DGGGPS"/>
    <property type="match status" value="1"/>
</dbReference>
<dbReference type="PANTHER" id="PTHR42723">
    <property type="entry name" value="CHLOROPHYLL SYNTHASE"/>
    <property type="match status" value="1"/>
</dbReference>
<keyword evidence="3 6" id="KW-0812">Transmembrane</keyword>
<dbReference type="InterPro" id="IPR044878">
    <property type="entry name" value="UbiA_sf"/>
</dbReference>
<evidence type="ECO:0000256" key="1">
    <source>
        <dbReference type="ARBA" id="ARBA00004141"/>
    </source>
</evidence>
<accession>A0A1D8CZA8</accession>
<dbReference type="GO" id="GO:0016765">
    <property type="term" value="F:transferase activity, transferring alkyl or aryl (other than methyl) groups"/>
    <property type="evidence" value="ECO:0007669"/>
    <property type="project" value="InterPro"/>
</dbReference>
<evidence type="ECO:0000256" key="5">
    <source>
        <dbReference type="ARBA" id="ARBA00023136"/>
    </source>
</evidence>
<dbReference type="NCBIfam" id="NF009523">
    <property type="entry name" value="PRK12884.1"/>
    <property type="match status" value="1"/>
</dbReference>
<comment type="subcellular location">
    <subcellularLocation>
        <location evidence="1">Membrane</location>
        <topology evidence="1">Multi-pass membrane protein</topology>
    </subcellularLocation>
</comment>
<evidence type="ECO:0000256" key="4">
    <source>
        <dbReference type="ARBA" id="ARBA00022989"/>
    </source>
</evidence>
<keyword evidence="8" id="KW-1185">Reference proteome</keyword>
<keyword evidence="2" id="KW-1003">Cell membrane</keyword>
<keyword evidence="5 6" id="KW-0472">Membrane</keyword>
<feature type="transmembrane region" description="Helical" evidence="6">
    <location>
        <begin position="87"/>
        <end position="120"/>
    </location>
</feature>
<dbReference type="Gene3D" id="1.10.357.140">
    <property type="entry name" value="UbiA prenyltransferase"/>
    <property type="match status" value="1"/>
</dbReference>
<dbReference type="InterPro" id="IPR000537">
    <property type="entry name" value="UbiA_prenyltransferase"/>
</dbReference>
<organism evidence="7 8">
    <name type="scientific">Chlorobaculum limnaeum</name>
    <dbReference type="NCBI Taxonomy" id="274537"/>
    <lineage>
        <taxon>Bacteria</taxon>
        <taxon>Pseudomonadati</taxon>
        <taxon>Chlorobiota</taxon>
        <taxon>Chlorobiia</taxon>
        <taxon>Chlorobiales</taxon>
        <taxon>Chlorobiaceae</taxon>
        <taxon>Chlorobaculum</taxon>
    </lineage>
</organism>
<reference evidence="7" key="1">
    <citation type="submission" date="2016-09" db="EMBL/GenBank/DDBJ databases">
        <title>Genome sequence of Chlorobaculum limnaeum.</title>
        <authorList>
            <person name="Liu Z."/>
            <person name="Tank M."/>
            <person name="Bryant D.A."/>
        </authorList>
    </citation>
    <scope>NUCLEOTIDE SEQUENCE [LARGE SCALE GENOMIC DNA]</scope>
    <source>
        <strain evidence="7">DSM 1677</strain>
    </source>
</reference>
<dbReference type="AlphaFoldDB" id="A0A1D8CZA8"/>
<feature type="transmembrane region" description="Helical" evidence="6">
    <location>
        <begin position="263"/>
        <end position="283"/>
    </location>
</feature>
<gene>
    <name evidence="7" type="ORF">BIU88_04485</name>
</gene>
<dbReference type="InterPro" id="IPR050475">
    <property type="entry name" value="Prenyltransferase_related"/>
</dbReference>
<dbReference type="EMBL" id="CP017305">
    <property type="protein sequence ID" value="AOS83461.1"/>
    <property type="molecule type" value="Genomic_DNA"/>
</dbReference>
<dbReference type="STRING" id="274537.BIU88_04485"/>
<evidence type="ECO:0000256" key="3">
    <source>
        <dbReference type="ARBA" id="ARBA00022692"/>
    </source>
</evidence>
<feature type="transmembrane region" description="Helical" evidence="6">
    <location>
        <begin position="12"/>
        <end position="34"/>
    </location>
</feature>
<dbReference type="RefSeq" id="WP_069809179.1">
    <property type="nucleotide sequence ID" value="NZ_CP017305.1"/>
</dbReference>
<dbReference type="PANTHER" id="PTHR42723:SF1">
    <property type="entry name" value="CHLOROPHYLL SYNTHASE, CHLOROPLASTIC"/>
    <property type="match status" value="1"/>
</dbReference>
<sequence length="284" mass="29881">MNNSKLRGLFRLLRVELSFAAGACVVLAEVLALGGWPTLRLGILGFLSVFSIAASVLALNDVFDIETDRINAPSRPLPAGLVTKREALALSGAAALAGCASAAMIGFSAFVAACAMLLLGVLYDWKLKRYGLVGNLFVGCSVGMSFIFGGIAGGNPFEPVVLFLAAMTMFVDLGEEIAADALDVEGDRQSGSRSLAVVLGSGKAMRIAAAVFALVIAGSAAPFVAGWFGWPYLPPIIAFDAVVAWSVWRLLDPRTPRKLRYIRRIYLAGTAMLLALIGIRLIAG</sequence>
<dbReference type="GO" id="GO:0016020">
    <property type="term" value="C:membrane"/>
    <property type="evidence" value="ECO:0007669"/>
    <property type="project" value="UniProtKB-SubCell"/>
</dbReference>
<evidence type="ECO:0000256" key="2">
    <source>
        <dbReference type="ARBA" id="ARBA00022475"/>
    </source>
</evidence>
<feature type="transmembrane region" description="Helical" evidence="6">
    <location>
        <begin position="132"/>
        <end position="154"/>
    </location>
</feature>
<evidence type="ECO:0000256" key="6">
    <source>
        <dbReference type="SAM" id="Phobius"/>
    </source>
</evidence>